<keyword evidence="2" id="KW-1185">Reference proteome</keyword>
<gene>
    <name evidence="1" type="ORF">KXJ69_05935</name>
</gene>
<name>A0A9X1JYL3_9FLAO</name>
<proteinExistence type="predicted"/>
<dbReference type="EMBL" id="JAHWDP010000002">
    <property type="protein sequence ID" value="MBW2937637.1"/>
    <property type="molecule type" value="Genomic_DNA"/>
</dbReference>
<organism evidence="1 2">
    <name type="scientific">Halomarinibacterium sedimenti</name>
    <dbReference type="NCBI Taxonomy" id="2857106"/>
    <lineage>
        <taxon>Bacteria</taxon>
        <taxon>Pseudomonadati</taxon>
        <taxon>Bacteroidota</taxon>
        <taxon>Flavobacteriia</taxon>
        <taxon>Flavobacteriales</taxon>
        <taxon>Flavobacteriaceae</taxon>
        <taxon>Halomarinibacterium</taxon>
    </lineage>
</organism>
<dbReference type="RefSeq" id="WP_219052055.1">
    <property type="nucleotide sequence ID" value="NZ_JAHWDP010000002.1"/>
</dbReference>
<evidence type="ECO:0000313" key="1">
    <source>
        <dbReference type="EMBL" id="MBW2937637.1"/>
    </source>
</evidence>
<sequence>MANQTYQLLFQIGLFHTYFESGSSENAIDLIIENQTQRLFERYGFVLQKKDSVFFLYHTHEGSLSDYLNEIEVASNRNFFEFKMVVKDDSFFGYTELPVDKQFTYLYESDNYRNSEILEDVILEPTETPANTHFGEIKIYFKDIVASTLVVPRFDIQFKARATRWDYYIINTRDMNLETLSIETNEDFQFLGPEQVTIANGQGALKLTSGHILLPLSSKSKYTFNLITIYNGDQKSVIGLPHANPDNLQTYQENGIIKFSSPMYIYI</sequence>
<protein>
    <submittedName>
        <fullName evidence="1">Uncharacterized protein</fullName>
    </submittedName>
</protein>
<comment type="caution">
    <text evidence="1">The sequence shown here is derived from an EMBL/GenBank/DDBJ whole genome shotgun (WGS) entry which is preliminary data.</text>
</comment>
<reference evidence="1" key="1">
    <citation type="submission" date="2021-07" db="EMBL/GenBank/DDBJ databases">
        <title>Aureisphaera sp. CAU 1614 isolated from sea sediment.</title>
        <authorList>
            <person name="Kim W."/>
        </authorList>
    </citation>
    <scope>NUCLEOTIDE SEQUENCE</scope>
    <source>
        <strain evidence="1">CAU 1614</strain>
    </source>
</reference>
<dbReference type="AlphaFoldDB" id="A0A9X1JYL3"/>
<evidence type="ECO:0000313" key="2">
    <source>
        <dbReference type="Proteomes" id="UP001138686"/>
    </source>
</evidence>
<accession>A0A9X1JYL3</accession>
<dbReference type="Proteomes" id="UP001138686">
    <property type="component" value="Unassembled WGS sequence"/>
</dbReference>